<keyword evidence="1" id="KW-0460">Magnesium</keyword>
<dbReference type="PANTHER" id="PTHR43777">
    <property type="entry name" value="MOLYBDENUM COFACTOR CYTIDYLYLTRANSFERASE"/>
    <property type="match status" value="1"/>
</dbReference>
<evidence type="ECO:0000313" key="4">
    <source>
        <dbReference type="Proteomes" id="UP001288620"/>
    </source>
</evidence>
<dbReference type="PANTHER" id="PTHR43777:SF1">
    <property type="entry name" value="MOLYBDENUM COFACTOR CYTIDYLYLTRANSFERASE"/>
    <property type="match status" value="1"/>
</dbReference>
<gene>
    <name evidence="3" type="ORF">N4G40_16960</name>
</gene>
<dbReference type="InterPro" id="IPR029044">
    <property type="entry name" value="Nucleotide-diphossugar_trans"/>
</dbReference>
<dbReference type="RefSeq" id="WP_322543843.1">
    <property type="nucleotide sequence ID" value="NZ_JAOBTT010000002.1"/>
</dbReference>
<dbReference type="InterPro" id="IPR025877">
    <property type="entry name" value="MobA-like_NTP_Trfase"/>
</dbReference>
<keyword evidence="4" id="KW-1185">Reference proteome</keyword>
<evidence type="ECO:0000259" key="2">
    <source>
        <dbReference type="Pfam" id="PF12804"/>
    </source>
</evidence>
<dbReference type="SUPFAM" id="SSF53448">
    <property type="entry name" value="Nucleotide-diphospho-sugar transferases"/>
    <property type="match status" value="1"/>
</dbReference>
<reference evidence="4" key="1">
    <citation type="submission" date="2023-07" db="EMBL/GenBank/DDBJ databases">
        <title>Structural and functional analysis of rice phyllospheric bacteria for their antimicrobial properties and defense elicitation against blast disease.</title>
        <authorList>
            <person name="Sahu K.P."/>
            <person name="Asharani P."/>
            <person name="Kumar M."/>
            <person name="Reddy B."/>
            <person name="Kumar A."/>
        </authorList>
    </citation>
    <scope>NUCLEOTIDE SEQUENCE [LARGE SCALE GENOMIC DNA]</scope>
    <source>
        <strain evidence="4">OsEp_Plm_30P10</strain>
    </source>
</reference>
<proteinExistence type="predicted"/>
<name>A0ABU5LJ30_9GAMM</name>
<dbReference type="Gene3D" id="3.90.550.10">
    <property type="entry name" value="Spore Coat Polysaccharide Biosynthesis Protein SpsA, Chain A"/>
    <property type="match status" value="1"/>
</dbReference>
<accession>A0ABU5LJ30</accession>
<evidence type="ECO:0000256" key="1">
    <source>
        <dbReference type="ARBA" id="ARBA00022842"/>
    </source>
</evidence>
<dbReference type="EMBL" id="JAOBTT010000002">
    <property type="protein sequence ID" value="MDZ7279943.1"/>
    <property type="molecule type" value="Genomic_DNA"/>
</dbReference>
<protein>
    <submittedName>
        <fullName evidence="3">Nucleotidyltransferase family protein</fullName>
    </submittedName>
</protein>
<dbReference type="Proteomes" id="UP001288620">
    <property type="component" value="Unassembled WGS sequence"/>
</dbReference>
<organism evidence="3 4">
    <name type="scientific">Pantoea eucrina</name>
    <dbReference type="NCBI Taxonomy" id="472693"/>
    <lineage>
        <taxon>Bacteria</taxon>
        <taxon>Pseudomonadati</taxon>
        <taxon>Pseudomonadota</taxon>
        <taxon>Gammaproteobacteria</taxon>
        <taxon>Enterobacterales</taxon>
        <taxon>Erwiniaceae</taxon>
        <taxon>Pantoea</taxon>
    </lineage>
</organism>
<dbReference type="CDD" id="cd04182">
    <property type="entry name" value="GT_2_like_f"/>
    <property type="match status" value="1"/>
</dbReference>
<comment type="caution">
    <text evidence="3">The sequence shown here is derived from an EMBL/GenBank/DDBJ whole genome shotgun (WGS) entry which is preliminary data.</text>
</comment>
<dbReference type="Pfam" id="PF12804">
    <property type="entry name" value="NTP_transf_3"/>
    <property type="match status" value="1"/>
</dbReference>
<feature type="domain" description="MobA-like NTP transferase" evidence="2">
    <location>
        <begin position="6"/>
        <end position="159"/>
    </location>
</feature>
<sequence length="191" mass="20077">MKHAILIMAAGLSARFRQAGQGHKLTAMLRGKPLLQHTLAHATATGLDVFVMTRPEDHAIHALLPPSCLLTCCSGGLGDSIAAAVGAVPDYDGWLIALGDMPLIAPASYLAVSEALRAAPVARAVVDGEAAHPVGFDRSCYAQLRDLRGETGARALLRNAALRRVELQDSGCRWDVDTPGDLQAIAALARL</sequence>
<evidence type="ECO:0000313" key="3">
    <source>
        <dbReference type="EMBL" id="MDZ7279943.1"/>
    </source>
</evidence>